<dbReference type="RefSeq" id="WP_209766627.1">
    <property type="nucleotide sequence ID" value="NZ_JAGINP010000008.1"/>
</dbReference>
<dbReference type="Gene3D" id="3.40.50.720">
    <property type="entry name" value="NAD(P)-binding Rossmann-like Domain"/>
    <property type="match status" value="1"/>
</dbReference>
<dbReference type="SUPFAM" id="SSF48179">
    <property type="entry name" value="6-phosphogluconate dehydrogenase C-terminal domain-like"/>
    <property type="match status" value="1"/>
</dbReference>
<dbReference type="EC" id="1.1.1.169" evidence="2"/>
<evidence type="ECO:0000256" key="5">
    <source>
        <dbReference type="ARBA" id="ARBA00032024"/>
    </source>
</evidence>
<name>A0ABS4SJL1_9PROT</name>
<feature type="domain" description="Ketopantoate reductase N-terminal" evidence="7">
    <location>
        <begin position="8"/>
        <end position="173"/>
    </location>
</feature>
<dbReference type="InterPro" id="IPR013332">
    <property type="entry name" value="KPR_N"/>
</dbReference>
<dbReference type="PANTHER" id="PTHR21708:SF45">
    <property type="entry name" value="2-DEHYDROPANTOATE 2-REDUCTASE"/>
    <property type="match status" value="1"/>
</dbReference>
<evidence type="ECO:0000256" key="6">
    <source>
        <dbReference type="ARBA" id="ARBA00048793"/>
    </source>
</evidence>
<dbReference type="GO" id="GO:0008677">
    <property type="term" value="F:2-dehydropantoate 2-reductase activity"/>
    <property type="evidence" value="ECO:0007669"/>
    <property type="project" value="UniProtKB-EC"/>
</dbReference>
<comment type="caution">
    <text evidence="9">The sequence shown here is derived from an EMBL/GenBank/DDBJ whole genome shotgun (WGS) entry which is preliminary data.</text>
</comment>
<evidence type="ECO:0000256" key="3">
    <source>
        <dbReference type="ARBA" id="ARBA00019465"/>
    </source>
</evidence>
<comment type="pathway">
    <text evidence="1">Cofactor biosynthesis; (R)-pantothenate biosynthesis; (R)-pantoate from 3-methyl-2-oxobutanoate: step 2/2.</text>
</comment>
<dbReference type="InterPro" id="IPR013328">
    <property type="entry name" value="6PGD_dom2"/>
</dbReference>
<dbReference type="InterPro" id="IPR008927">
    <property type="entry name" value="6-PGluconate_DH-like_C_sf"/>
</dbReference>
<evidence type="ECO:0000313" key="10">
    <source>
        <dbReference type="Proteomes" id="UP000781958"/>
    </source>
</evidence>
<dbReference type="Proteomes" id="UP000781958">
    <property type="component" value="Unassembled WGS sequence"/>
</dbReference>
<feature type="domain" description="Ketopantoate reductase C-terminal" evidence="8">
    <location>
        <begin position="202"/>
        <end position="320"/>
    </location>
</feature>
<gene>
    <name evidence="9" type="ORF">J2851_002536</name>
</gene>
<comment type="catalytic activity">
    <reaction evidence="6">
        <text>(R)-pantoate + NADP(+) = 2-dehydropantoate + NADPH + H(+)</text>
        <dbReference type="Rhea" id="RHEA:16233"/>
        <dbReference type="ChEBI" id="CHEBI:11561"/>
        <dbReference type="ChEBI" id="CHEBI:15378"/>
        <dbReference type="ChEBI" id="CHEBI:15980"/>
        <dbReference type="ChEBI" id="CHEBI:57783"/>
        <dbReference type="ChEBI" id="CHEBI:58349"/>
        <dbReference type="EC" id="1.1.1.169"/>
    </reaction>
</comment>
<evidence type="ECO:0000313" key="9">
    <source>
        <dbReference type="EMBL" id="MBP2292755.1"/>
    </source>
</evidence>
<evidence type="ECO:0000259" key="8">
    <source>
        <dbReference type="Pfam" id="PF08546"/>
    </source>
</evidence>
<dbReference type="Pfam" id="PF08546">
    <property type="entry name" value="ApbA_C"/>
    <property type="match status" value="1"/>
</dbReference>
<keyword evidence="9" id="KW-0560">Oxidoreductase</keyword>
<evidence type="ECO:0000256" key="1">
    <source>
        <dbReference type="ARBA" id="ARBA00004994"/>
    </source>
</evidence>
<dbReference type="EMBL" id="JAGINP010000008">
    <property type="protein sequence ID" value="MBP2292755.1"/>
    <property type="molecule type" value="Genomic_DNA"/>
</dbReference>
<evidence type="ECO:0000256" key="2">
    <source>
        <dbReference type="ARBA" id="ARBA00013014"/>
    </source>
</evidence>
<dbReference type="InterPro" id="IPR036291">
    <property type="entry name" value="NAD(P)-bd_dom_sf"/>
</dbReference>
<sequence length="335" mass="35019">MTDPSLRIGIAGAGAIGTTLGVRFALGGHRVSVLARGGTLDAIRDHGLRLVDRQGEHHAPATAGGPDDLGEQDVLFLCAKAQDLAALARSSQGMIGPGTLVVPVVNGIPWWYFEGEGGRHDGRTVRAVDPDGSLKALLPMDRIIGSVAFITAERLAPGVARSLNPLRLSIGEITHRHTGRADRLGAVLTACGIDTTVSDRVRDPLWTKVIANLTSNPLSVVTGATLRDIYGDPSLAPIARQMLDEALLTAASFGARVALDPVSLLAMGAGMGDVKTSMLQDFEKGLPLELSSICDAVIELAEMQGLSMPLTKNIASLVRYKSASAAGCRKEEGAP</sequence>
<keyword evidence="4" id="KW-0566">Pantothenate biosynthesis</keyword>
<organism evidence="9 10">
    <name type="scientific">Azospirillum rugosum</name>
    <dbReference type="NCBI Taxonomy" id="416170"/>
    <lineage>
        <taxon>Bacteria</taxon>
        <taxon>Pseudomonadati</taxon>
        <taxon>Pseudomonadota</taxon>
        <taxon>Alphaproteobacteria</taxon>
        <taxon>Rhodospirillales</taxon>
        <taxon>Azospirillaceae</taxon>
        <taxon>Azospirillum</taxon>
    </lineage>
</organism>
<keyword evidence="10" id="KW-1185">Reference proteome</keyword>
<proteinExistence type="predicted"/>
<dbReference type="InterPro" id="IPR051402">
    <property type="entry name" value="KPR-Related"/>
</dbReference>
<evidence type="ECO:0000256" key="4">
    <source>
        <dbReference type="ARBA" id="ARBA00022655"/>
    </source>
</evidence>
<dbReference type="Pfam" id="PF02558">
    <property type="entry name" value="ApbA"/>
    <property type="match status" value="1"/>
</dbReference>
<dbReference type="PANTHER" id="PTHR21708">
    <property type="entry name" value="PROBABLE 2-DEHYDROPANTOATE 2-REDUCTASE"/>
    <property type="match status" value="1"/>
</dbReference>
<protein>
    <recommendedName>
        <fullName evidence="3">2-dehydropantoate 2-reductase</fullName>
        <ecNumber evidence="2">1.1.1.169</ecNumber>
    </recommendedName>
    <alternativeName>
        <fullName evidence="5">Ketopantoate reductase</fullName>
    </alternativeName>
</protein>
<accession>A0ABS4SJL1</accession>
<dbReference type="Gene3D" id="1.10.1040.10">
    <property type="entry name" value="N-(1-d-carboxylethyl)-l-norvaline Dehydrogenase, domain 2"/>
    <property type="match status" value="1"/>
</dbReference>
<reference evidence="9 10" key="1">
    <citation type="submission" date="2021-03" db="EMBL/GenBank/DDBJ databases">
        <title>Genomic Encyclopedia of Type Strains, Phase III (KMG-III): the genomes of soil and plant-associated and newly described type strains.</title>
        <authorList>
            <person name="Whitman W."/>
        </authorList>
    </citation>
    <scope>NUCLEOTIDE SEQUENCE [LARGE SCALE GENOMIC DNA]</scope>
    <source>
        <strain evidence="9 10">IMMIB AFH-6</strain>
    </source>
</reference>
<dbReference type="NCBIfam" id="NF005089">
    <property type="entry name" value="PRK06522.1-4"/>
    <property type="match status" value="1"/>
</dbReference>
<dbReference type="SUPFAM" id="SSF51735">
    <property type="entry name" value="NAD(P)-binding Rossmann-fold domains"/>
    <property type="match status" value="1"/>
</dbReference>
<dbReference type="InterPro" id="IPR013752">
    <property type="entry name" value="KPA_reductase"/>
</dbReference>
<evidence type="ECO:0000259" key="7">
    <source>
        <dbReference type="Pfam" id="PF02558"/>
    </source>
</evidence>